<evidence type="ECO:0000256" key="2">
    <source>
        <dbReference type="ARBA" id="ARBA00006214"/>
    </source>
</evidence>
<feature type="transmembrane region" description="Helical" evidence="12">
    <location>
        <begin position="114"/>
        <end position="135"/>
    </location>
</feature>
<dbReference type="Proteomes" id="UP001347796">
    <property type="component" value="Unassembled WGS sequence"/>
</dbReference>
<dbReference type="GO" id="GO:0042373">
    <property type="term" value="P:vitamin K metabolic process"/>
    <property type="evidence" value="ECO:0007669"/>
    <property type="project" value="InterPro"/>
</dbReference>
<feature type="transmembrane region" description="Helical" evidence="12">
    <location>
        <begin position="17"/>
        <end position="37"/>
    </location>
</feature>
<dbReference type="PANTHER" id="PTHR14519">
    <property type="entry name" value="VITAMIN K EPOXIDE REDUCTASE COMPLEX, SUBUNIT 1"/>
    <property type="match status" value="1"/>
</dbReference>
<protein>
    <recommendedName>
        <fullName evidence="3">vitamin-K-epoxide reductase (warfarin-sensitive)</fullName>
        <ecNumber evidence="3">1.17.4.4</ecNumber>
    </recommendedName>
</protein>
<dbReference type="EC" id="1.17.4.4" evidence="3"/>
<keyword evidence="15" id="KW-1185">Reference proteome</keyword>
<dbReference type="GO" id="GO:0047057">
    <property type="term" value="F:vitamin-K-epoxide reductase (warfarin-sensitive) activity"/>
    <property type="evidence" value="ECO:0007669"/>
    <property type="project" value="UniProtKB-EC"/>
</dbReference>
<evidence type="ECO:0000313" key="15">
    <source>
        <dbReference type="Proteomes" id="UP001347796"/>
    </source>
</evidence>
<evidence type="ECO:0000313" key="14">
    <source>
        <dbReference type="EMBL" id="KAK6192786.1"/>
    </source>
</evidence>
<sequence>MANKKKKSPLPNPDSKFLRISILTLCALGMGLSVYALHVEISKERDSSYTALCDYNELISCSKVFSSRYGRGFGLVDRVLGNDSVINQPNSVYGMAYFTFQTALAFNPSYVGSVVQLFASVIANIGSVYLAFILYYVLEDFCIVCISTYVVNILVFSCAIIKYKRALAVELHQKKR</sequence>
<dbReference type="FunFam" id="1.20.1440.130:FF:000001">
    <property type="entry name" value="Vitamin K epoxide reductase complex subunit 1-like 1"/>
    <property type="match status" value="1"/>
</dbReference>
<evidence type="ECO:0000256" key="1">
    <source>
        <dbReference type="ARBA" id="ARBA00004477"/>
    </source>
</evidence>
<evidence type="ECO:0000256" key="7">
    <source>
        <dbReference type="ARBA" id="ARBA00022989"/>
    </source>
</evidence>
<dbReference type="InterPro" id="IPR038354">
    <property type="entry name" value="VKOR_sf"/>
</dbReference>
<evidence type="ECO:0000256" key="12">
    <source>
        <dbReference type="SAM" id="Phobius"/>
    </source>
</evidence>
<evidence type="ECO:0000259" key="13">
    <source>
        <dbReference type="SMART" id="SM00756"/>
    </source>
</evidence>
<keyword evidence="6" id="KW-0256">Endoplasmic reticulum</keyword>
<evidence type="ECO:0000256" key="6">
    <source>
        <dbReference type="ARBA" id="ARBA00022824"/>
    </source>
</evidence>
<dbReference type="EMBL" id="JAZGQO010000002">
    <property type="protein sequence ID" value="KAK6192786.1"/>
    <property type="molecule type" value="Genomic_DNA"/>
</dbReference>
<accession>A0AAN8QGE5</accession>
<name>A0AAN8QGE5_PATCE</name>
<dbReference type="Pfam" id="PF07884">
    <property type="entry name" value="VKOR"/>
    <property type="match status" value="1"/>
</dbReference>
<dbReference type="AlphaFoldDB" id="A0AAN8QGE5"/>
<evidence type="ECO:0000256" key="10">
    <source>
        <dbReference type="ARBA" id="ARBA00023157"/>
    </source>
</evidence>
<evidence type="ECO:0000256" key="4">
    <source>
        <dbReference type="ARBA" id="ARBA00022692"/>
    </source>
</evidence>
<dbReference type="CDD" id="cd12917">
    <property type="entry name" value="VKOR_euk"/>
    <property type="match status" value="1"/>
</dbReference>
<dbReference type="SMART" id="SM00756">
    <property type="entry name" value="VKc"/>
    <property type="match status" value="1"/>
</dbReference>
<keyword evidence="5" id="KW-0874">Quinone</keyword>
<dbReference type="InterPro" id="IPR042406">
    <property type="entry name" value="VKORC1/VKORC1L1"/>
</dbReference>
<dbReference type="GO" id="GO:0048038">
    <property type="term" value="F:quinone binding"/>
    <property type="evidence" value="ECO:0007669"/>
    <property type="project" value="UniProtKB-KW"/>
</dbReference>
<dbReference type="GO" id="GO:0005789">
    <property type="term" value="C:endoplasmic reticulum membrane"/>
    <property type="evidence" value="ECO:0007669"/>
    <property type="project" value="UniProtKB-SubCell"/>
</dbReference>
<comment type="similarity">
    <text evidence="2">Belongs to the VKOR family.</text>
</comment>
<proteinExistence type="inferred from homology"/>
<evidence type="ECO:0000256" key="11">
    <source>
        <dbReference type="ARBA" id="ARBA00023284"/>
    </source>
</evidence>
<organism evidence="14 15">
    <name type="scientific">Patella caerulea</name>
    <name type="common">Rayed Mediterranean limpet</name>
    <dbReference type="NCBI Taxonomy" id="87958"/>
    <lineage>
        <taxon>Eukaryota</taxon>
        <taxon>Metazoa</taxon>
        <taxon>Spiralia</taxon>
        <taxon>Lophotrochozoa</taxon>
        <taxon>Mollusca</taxon>
        <taxon>Gastropoda</taxon>
        <taxon>Patellogastropoda</taxon>
        <taxon>Patelloidea</taxon>
        <taxon>Patellidae</taxon>
        <taxon>Patella</taxon>
    </lineage>
</organism>
<evidence type="ECO:0000256" key="5">
    <source>
        <dbReference type="ARBA" id="ARBA00022719"/>
    </source>
</evidence>
<keyword evidence="10" id="KW-1015">Disulfide bond</keyword>
<feature type="transmembrane region" description="Helical" evidence="12">
    <location>
        <begin position="141"/>
        <end position="161"/>
    </location>
</feature>
<evidence type="ECO:0000256" key="3">
    <source>
        <dbReference type="ARBA" id="ARBA00012278"/>
    </source>
</evidence>
<gene>
    <name evidence="14" type="ORF">SNE40_004200</name>
</gene>
<keyword evidence="9 12" id="KW-0472">Membrane</keyword>
<feature type="domain" description="Vitamin K epoxide reductase" evidence="13">
    <location>
        <begin position="15"/>
        <end position="163"/>
    </location>
</feature>
<keyword evidence="7 12" id="KW-1133">Transmembrane helix</keyword>
<keyword evidence="11" id="KW-0676">Redox-active center</keyword>
<keyword evidence="4 12" id="KW-0812">Transmembrane</keyword>
<comment type="caution">
    <text evidence="14">The sequence shown here is derived from an EMBL/GenBank/DDBJ whole genome shotgun (WGS) entry which is preliminary data.</text>
</comment>
<evidence type="ECO:0000256" key="9">
    <source>
        <dbReference type="ARBA" id="ARBA00023136"/>
    </source>
</evidence>
<comment type="subcellular location">
    <subcellularLocation>
        <location evidence="1">Endoplasmic reticulum membrane</location>
        <topology evidence="1">Multi-pass membrane protein</topology>
    </subcellularLocation>
</comment>
<dbReference type="PANTHER" id="PTHR14519:SF8">
    <property type="entry name" value="VITAMIN K EPOXIDE REDUCTASE COMPLEX SUBUNIT 1"/>
    <property type="match status" value="1"/>
</dbReference>
<dbReference type="InterPro" id="IPR012932">
    <property type="entry name" value="VKOR"/>
</dbReference>
<dbReference type="Gene3D" id="1.20.1440.130">
    <property type="entry name" value="VKOR domain"/>
    <property type="match status" value="1"/>
</dbReference>
<evidence type="ECO:0000256" key="8">
    <source>
        <dbReference type="ARBA" id="ARBA00023002"/>
    </source>
</evidence>
<reference evidence="14 15" key="1">
    <citation type="submission" date="2024-01" db="EMBL/GenBank/DDBJ databases">
        <title>The genome of the rayed Mediterranean limpet Patella caerulea (Linnaeus, 1758).</title>
        <authorList>
            <person name="Anh-Thu Weber A."/>
            <person name="Halstead-Nussloch G."/>
        </authorList>
    </citation>
    <scope>NUCLEOTIDE SEQUENCE [LARGE SCALE GENOMIC DNA]</scope>
    <source>
        <strain evidence="14">AATW-2023a</strain>
        <tissue evidence="14">Whole specimen</tissue>
    </source>
</reference>
<keyword evidence="8" id="KW-0560">Oxidoreductase</keyword>